<reference evidence="1 2" key="1">
    <citation type="submission" date="2017-04" db="EMBL/GenBank/DDBJ databases">
        <title>Draft genome sequence of Tuber borchii Vittad., a whitish edible truffle.</title>
        <authorList>
            <consortium name="DOE Joint Genome Institute"/>
            <person name="Murat C."/>
            <person name="Kuo A."/>
            <person name="Barry K.W."/>
            <person name="Clum A."/>
            <person name="Dockter R.B."/>
            <person name="Fauchery L."/>
            <person name="Iotti M."/>
            <person name="Kohler A."/>
            <person name="Labutti K."/>
            <person name="Lindquist E.A."/>
            <person name="Lipzen A."/>
            <person name="Ohm R.A."/>
            <person name="Wang M."/>
            <person name="Grigoriev I.V."/>
            <person name="Zambonelli A."/>
            <person name="Martin F.M."/>
        </authorList>
    </citation>
    <scope>NUCLEOTIDE SEQUENCE [LARGE SCALE GENOMIC DNA]</scope>
    <source>
        <strain evidence="1 2">Tbo3840</strain>
    </source>
</reference>
<protein>
    <submittedName>
        <fullName evidence="1">Uncharacterized protein</fullName>
    </submittedName>
</protein>
<evidence type="ECO:0000313" key="2">
    <source>
        <dbReference type="Proteomes" id="UP000244722"/>
    </source>
</evidence>
<name>A0A2T6Z9S5_TUBBO</name>
<dbReference type="AlphaFoldDB" id="A0A2T6Z9S5"/>
<sequence>MALQSLLQGGFWSINSAIMGPFYDIVLRHPICPLPKGRLYTSILHGATDTSEEGIPGALGMQSRSPFTTSFYAMPFVYRQKGVPIRAFSMALQSLLKGGSLCRAFLVRGVWRALTLKPDSGGVRHAIMELFDGSVLRYPICPPPKGCPHTSILHGATESSEGEIPGALGKQSWSPFMTSFYIIPSILGALGMRSRNPLTTAFYTIPSVHPQKDVSIRAFSMALQSLLKGGSLCRVFLVWGVWRALTLRPDSGGVRHAIAKPLWDRVLHHPGCTLPKGRLPMIIFHRAIESSERWGS</sequence>
<dbReference type="Proteomes" id="UP000244722">
    <property type="component" value="Unassembled WGS sequence"/>
</dbReference>
<comment type="caution">
    <text evidence="1">The sequence shown here is derived from an EMBL/GenBank/DDBJ whole genome shotgun (WGS) entry which is preliminary data.</text>
</comment>
<gene>
    <name evidence="1" type="ORF">B9Z19DRAFT_728248</name>
</gene>
<keyword evidence="2" id="KW-1185">Reference proteome</keyword>
<proteinExistence type="predicted"/>
<accession>A0A2T6Z9S5</accession>
<evidence type="ECO:0000313" key="1">
    <source>
        <dbReference type="EMBL" id="PUU72247.1"/>
    </source>
</evidence>
<dbReference type="EMBL" id="NESQ01000620">
    <property type="protein sequence ID" value="PUU72247.1"/>
    <property type="molecule type" value="Genomic_DNA"/>
</dbReference>
<organism evidence="1 2">
    <name type="scientific">Tuber borchii</name>
    <name type="common">White truffle</name>
    <dbReference type="NCBI Taxonomy" id="42251"/>
    <lineage>
        <taxon>Eukaryota</taxon>
        <taxon>Fungi</taxon>
        <taxon>Dikarya</taxon>
        <taxon>Ascomycota</taxon>
        <taxon>Pezizomycotina</taxon>
        <taxon>Pezizomycetes</taxon>
        <taxon>Pezizales</taxon>
        <taxon>Tuberaceae</taxon>
        <taxon>Tuber</taxon>
    </lineage>
</organism>